<dbReference type="Proteomes" id="UP000178346">
    <property type="component" value="Unassembled WGS sequence"/>
</dbReference>
<dbReference type="AlphaFoldDB" id="A0A1F4VIU5"/>
<organism evidence="1 2">
    <name type="scientific">candidate division WWE3 bacterium RIFCSPLOWO2_01_FULL_41_9</name>
    <dbReference type="NCBI Taxonomy" id="1802626"/>
    <lineage>
        <taxon>Bacteria</taxon>
        <taxon>Katanobacteria</taxon>
    </lineage>
</organism>
<proteinExistence type="predicted"/>
<evidence type="ECO:0000313" key="2">
    <source>
        <dbReference type="Proteomes" id="UP000178346"/>
    </source>
</evidence>
<protein>
    <submittedName>
        <fullName evidence="1">Uncharacterized protein</fullName>
    </submittedName>
</protein>
<accession>A0A1F4VIU5</accession>
<reference evidence="1 2" key="1">
    <citation type="journal article" date="2016" name="Nat. Commun.">
        <title>Thousands of microbial genomes shed light on interconnected biogeochemical processes in an aquifer system.</title>
        <authorList>
            <person name="Anantharaman K."/>
            <person name="Brown C.T."/>
            <person name="Hug L.A."/>
            <person name="Sharon I."/>
            <person name="Castelle C.J."/>
            <person name="Probst A.J."/>
            <person name="Thomas B.C."/>
            <person name="Singh A."/>
            <person name="Wilkins M.J."/>
            <person name="Karaoz U."/>
            <person name="Brodie E.L."/>
            <person name="Williams K.H."/>
            <person name="Hubbard S.S."/>
            <person name="Banfield J.F."/>
        </authorList>
    </citation>
    <scope>NUCLEOTIDE SEQUENCE [LARGE SCALE GENOMIC DNA]</scope>
</reference>
<sequence>MEKNGLNLLPFETRSIYLNKIKPMQEEAVMIIYGVNIRIHYEQGLSHNLVDLHEQCGKFKLLSILDNTNGSNGIPSVLFYTNWERLFAHSHSDHVCRLLRGGNFVPWNTGLCLNGVHTAEISRSEKTGIYHICFV</sequence>
<dbReference type="EMBL" id="MEVJ01000041">
    <property type="protein sequence ID" value="OGC56798.1"/>
    <property type="molecule type" value="Genomic_DNA"/>
</dbReference>
<name>A0A1F4VIU5_UNCKA</name>
<gene>
    <name evidence="1" type="ORF">A2976_01545</name>
</gene>
<comment type="caution">
    <text evidence="1">The sequence shown here is derived from an EMBL/GenBank/DDBJ whole genome shotgun (WGS) entry which is preliminary data.</text>
</comment>
<evidence type="ECO:0000313" key="1">
    <source>
        <dbReference type="EMBL" id="OGC56798.1"/>
    </source>
</evidence>